<comment type="caution">
    <text evidence="2">The sequence shown here is derived from an EMBL/GenBank/DDBJ whole genome shotgun (WGS) entry which is preliminary data.</text>
</comment>
<dbReference type="EMBL" id="JARKIB010000186">
    <property type="protein sequence ID" value="KAJ7726507.1"/>
    <property type="molecule type" value="Genomic_DNA"/>
</dbReference>
<accession>A0AAD7HRD4</accession>
<dbReference type="AlphaFoldDB" id="A0AAD7HRD4"/>
<feature type="compositionally biased region" description="Polar residues" evidence="1">
    <location>
        <begin position="27"/>
        <end position="38"/>
    </location>
</feature>
<evidence type="ECO:0000256" key="1">
    <source>
        <dbReference type="SAM" id="MobiDB-lite"/>
    </source>
</evidence>
<protein>
    <submittedName>
        <fullName evidence="2">Uncharacterized protein</fullName>
    </submittedName>
</protein>
<organism evidence="2 3">
    <name type="scientific">Mycena metata</name>
    <dbReference type="NCBI Taxonomy" id="1033252"/>
    <lineage>
        <taxon>Eukaryota</taxon>
        <taxon>Fungi</taxon>
        <taxon>Dikarya</taxon>
        <taxon>Basidiomycota</taxon>
        <taxon>Agaricomycotina</taxon>
        <taxon>Agaricomycetes</taxon>
        <taxon>Agaricomycetidae</taxon>
        <taxon>Agaricales</taxon>
        <taxon>Marasmiineae</taxon>
        <taxon>Mycenaceae</taxon>
        <taxon>Mycena</taxon>
    </lineage>
</organism>
<name>A0AAD7HRD4_9AGAR</name>
<evidence type="ECO:0000313" key="3">
    <source>
        <dbReference type="Proteomes" id="UP001215598"/>
    </source>
</evidence>
<feature type="compositionally biased region" description="Polar residues" evidence="1">
    <location>
        <begin position="148"/>
        <end position="161"/>
    </location>
</feature>
<sequence length="213" mass="23257">MFCHHVSEGIEGGPGESIKRPWFPRFSSKSQNPGSTRKSAAAPLQGCRLDPGNFVSYVKLPRKGLRPATALQAVPLQLQSILLAHLGATDYQPSSNPLLSSIPLKVLFRLLSGLLPRTNRVFSVSLRIQTEDAPDSSATRNFVGGTSARRSGSQGTVSNFWPTPEGNGGRASQKSLFFFASFKNRFPRDCRNHVSDLFRPGVIFTPNPAFENT</sequence>
<feature type="region of interest" description="Disordered" evidence="1">
    <location>
        <begin position="144"/>
        <end position="168"/>
    </location>
</feature>
<evidence type="ECO:0000313" key="2">
    <source>
        <dbReference type="EMBL" id="KAJ7726507.1"/>
    </source>
</evidence>
<feature type="region of interest" description="Disordered" evidence="1">
    <location>
        <begin position="1"/>
        <end position="44"/>
    </location>
</feature>
<dbReference type="Proteomes" id="UP001215598">
    <property type="component" value="Unassembled WGS sequence"/>
</dbReference>
<gene>
    <name evidence="2" type="ORF">B0H16DRAFT_1471349</name>
</gene>
<proteinExistence type="predicted"/>
<reference evidence="2" key="1">
    <citation type="submission" date="2023-03" db="EMBL/GenBank/DDBJ databases">
        <title>Massive genome expansion in bonnet fungi (Mycena s.s.) driven by repeated elements and novel gene families across ecological guilds.</title>
        <authorList>
            <consortium name="Lawrence Berkeley National Laboratory"/>
            <person name="Harder C.B."/>
            <person name="Miyauchi S."/>
            <person name="Viragh M."/>
            <person name="Kuo A."/>
            <person name="Thoen E."/>
            <person name="Andreopoulos B."/>
            <person name="Lu D."/>
            <person name="Skrede I."/>
            <person name="Drula E."/>
            <person name="Henrissat B."/>
            <person name="Morin E."/>
            <person name="Kohler A."/>
            <person name="Barry K."/>
            <person name="LaButti K."/>
            <person name="Morin E."/>
            <person name="Salamov A."/>
            <person name="Lipzen A."/>
            <person name="Mereny Z."/>
            <person name="Hegedus B."/>
            <person name="Baldrian P."/>
            <person name="Stursova M."/>
            <person name="Weitz H."/>
            <person name="Taylor A."/>
            <person name="Grigoriev I.V."/>
            <person name="Nagy L.G."/>
            <person name="Martin F."/>
            <person name="Kauserud H."/>
        </authorList>
    </citation>
    <scope>NUCLEOTIDE SEQUENCE</scope>
    <source>
        <strain evidence="2">CBHHK182m</strain>
    </source>
</reference>
<keyword evidence="3" id="KW-1185">Reference proteome</keyword>